<dbReference type="GO" id="GO:0022857">
    <property type="term" value="F:transmembrane transporter activity"/>
    <property type="evidence" value="ECO:0007669"/>
    <property type="project" value="InterPro"/>
</dbReference>
<evidence type="ECO:0000313" key="9">
    <source>
        <dbReference type="Proteomes" id="UP000294558"/>
    </source>
</evidence>
<accession>A0A4R7HWI7</accession>
<gene>
    <name evidence="8" type="ORF">BDK89_0058</name>
</gene>
<dbReference type="PANTHER" id="PTHR43385:SF1">
    <property type="entry name" value="RIBOFLAVIN TRANSPORTER RIBJ"/>
    <property type="match status" value="1"/>
</dbReference>
<organism evidence="8 9">
    <name type="scientific">Ilumatobacter fluminis</name>
    <dbReference type="NCBI Taxonomy" id="467091"/>
    <lineage>
        <taxon>Bacteria</taxon>
        <taxon>Bacillati</taxon>
        <taxon>Actinomycetota</taxon>
        <taxon>Acidimicrobiia</taxon>
        <taxon>Acidimicrobiales</taxon>
        <taxon>Ilumatobacteraceae</taxon>
        <taxon>Ilumatobacter</taxon>
    </lineage>
</organism>
<feature type="transmembrane region" description="Helical" evidence="6">
    <location>
        <begin position="358"/>
        <end position="377"/>
    </location>
</feature>
<feature type="transmembrane region" description="Helical" evidence="6">
    <location>
        <begin position="104"/>
        <end position="125"/>
    </location>
</feature>
<comment type="caution">
    <text evidence="8">The sequence shown here is derived from an EMBL/GenBank/DDBJ whole genome shotgun (WGS) entry which is preliminary data.</text>
</comment>
<dbReference type="Gene3D" id="1.20.1250.20">
    <property type="entry name" value="MFS general substrate transporter like domains"/>
    <property type="match status" value="1"/>
</dbReference>
<feature type="transmembrane region" description="Helical" evidence="6">
    <location>
        <begin position="131"/>
        <end position="148"/>
    </location>
</feature>
<dbReference type="GO" id="GO:0005886">
    <property type="term" value="C:plasma membrane"/>
    <property type="evidence" value="ECO:0007669"/>
    <property type="project" value="UniProtKB-SubCell"/>
</dbReference>
<evidence type="ECO:0000256" key="1">
    <source>
        <dbReference type="ARBA" id="ARBA00004651"/>
    </source>
</evidence>
<evidence type="ECO:0000256" key="5">
    <source>
        <dbReference type="ARBA" id="ARBA00023136"/>
    </source>
</evidence>
<feature type="transmembrane region" description="Helical" evidence="6">
    <location>
        <begin position="303"/>
        <end position="325"/>
    </location>
</feature>
<name>A0A4R7HWI7_9ACTN</name>
<feature type="transmembrane region" description="Helical" evidence="6">
    <location>
        <begin position="423"/>
        <end position="444"/>
    </location>
</feature>
<sequence>MTPRTDVDARPDDSASLAERETGLWPFDPSRFPFYYGWVIVVVGTIGMIASVPGQTAGVSVFTDHLTDGTGLSRLQLSIAYLIGTGTSGFVLPRGGRAVDRYGARVMALAAVVGLAATLLGFSVVGPMNTVVGMIVMSVGFGCLRFSGQGMLTLSSRTMISQWFDRRRGVVTSFSNAFMSFAFAASPAFLLWLIDLDGFRTAWRLMAAVLVVVMGAIIVVFFRESPEASGLVIDGGIAEREANGAMRAKAPVGTDRDLTRGQALRDPRFWAVTLPVAALSSTGTALTFHIVDIGAEIGLTDDEIVRIFLPIAFVSVPVTLINGWLIDKVTPVLIALVMCAAQLLMYFTVTYIDTTWTAVLAIGAWGTSQGCFAPLTSAAVPRLFGRRHLGAISGVQMSAMVIGSAIGPALFALVKSLAGSYEAALWISAVVPAAALALSVYCLIRPPLPVPGDA</sequence>
<dbReference type="EMBL" id="SOAU01000001">
    <property type="protein sequence ID" value="TDT14503.1"/>
    <property type="molecule type" value="Genomic_DNA"/>
</dbReference>
<feature type="transmembrane region" description="Helical" evidence="6">
    <location>
        <begin position="202"/>
        <end position="222"/>
    </location>
</feature>
<dbReference type="InterPro" id="IPR020846">
    <property type="entry name" value="MFS_dom"/>
</dbReference>
<comment type="subcellular location">
    <subcellularLocation>
        <location evidence="1">Cell membrane</location>
        <topology evidence="1">Multi-pass membrane protein</topology>
    </subcellularLocation>
</comment>
<keyword evidence="4 6" id="KW-1133">Transmembrane helix</keyword>
<keyword evidence="3 6" id="KW-0812">Transmembrane</keyword>
<feature type="domain" description="Major facilitator superfamily (MFS) profile" evidence="7">
    <location>
        <begin position="39"/>
        <end position="447"/>
    </location>
</feature>
<evidence type="ECO:0000313" key="8">
    <source>
        <dbReference type="EMBL" id="TDT14503.1"/>
    </source>
</evidence>
<keyword evidence="2" id="KW-0813">Transport</keyword>
<dbReference type="SUPFAM" id="SSF103473">
    <property type="entry name" value="MFS general substrate transporter"/>
    <property type="match status" value="1"/>
</dbReference>
<reference evidence="8 9" key="1">
    <citation type="submission" date="2019-03" db="EMBL/GenBank/DDBJ databases">
        <title>Sequencing the genomes of 1000 actinobacteria strains.</title>
        <authorList>
            <person name="Klenk H.-P."/>
        </authorList>
    </citation>
    <scope>NUCLEOTIDE SEQUENCE [LARGE SCALE GENOMIC DNA]</scope>
    <source>
        <strain evidence="8 9">DSM 18936</strain>
    </source>
</reference>
<dbReference type="InterPro" id="IPR036259">
    <property type="entry name" value="MFS_trans_sf"/>
</dbReference>
<dbReference type="OrthoDB" id="146345at2"/>
<dbReference type="InterPro" id="IPR052983">
    <property type="entry name" value="MFS_Riboflavin_Transporter"/>
</dbReference>
<feature type="transmembrane region" description="Helical" evidence="6">
    <location>
        <begin position="269"/>
        <end position="291"/>
    </location>
</feature>
<evidence type="ECO:0000256" key="2">
    <source>
        <dbReference type="ARBA" id="ARBA00022448"/>
    </source>
</evidence>
<protein>
    <submittedName>
        <fullName evidence="8">MFS transporter</fullName>
    </submittedName>
</protein>
<dbReference type="InterPro" id="IPR011701">
    <property type="entry name" value="MFS"/>
</dbReference>
<evidence type="ECO:0000259" key="7">
    <source>
        <dbReference type="PROSITE" id="PS50850"/>
    </source>
</evidence>
<evidence type="ECO:0000256" key="6">
    <source>
        <dbReference type="SAM" id="Phobius"/>
    </source>
</evidence>
<evidence type="ECO:0000256" key="3">
    <source>
        <dbReference type="ARBA" id="ARBA00022692"/>
    </source>
</evidence>
<feature type="transmembrane region" description="Helical" evidence="6">
    <location>
        <begin position="389"/>
        <end position="411"/>
    </location>
</feature>
<feature type="transmembrane region" description="Helical" evidence="6">
    <location>
        <begin position="72"/>
        <end position="92"/>
    </location>
</feature>
<keyword evidence="9" id="KW-1185">Reference proteome</keyword>
<feature type="transmembrane region" description="Helical" evidence="6">
    <location>
        <begin position="332"/>
        <end position="352"/>
    </location>
</feature>
<evidence type="ECO:0000256" key="4">
    <source>
        <dbReference type="ARBA" id="ARBA00022989"/>
    </source>
</evidence>
<feature type="transmembrane region" description="Helical" evidence="6">
    <location>
        <begin position="169"/>
        <end position="190"/>
    </location>
</feature>
<dbReference type="Proteomes" id="UP000294558">
    <property type="component" value="Unassembled WGS sequence"/>
</dbReference>
<dbReference type="RefSeq" id="WP_133867045.1">
    <property type="nucleotide sequence ID" value="NZ_SOAU01000001.1"/>
</dbReference>
<keyword evidence="5 6" id="KW-0472">Membrane</keyword>
<feature type="transmembrane region" description="Helical" evidence="6">
    <location>
        <begin position="34"/>
        <end position="52"/>
    </location>
</feature>
<dbReference type="PANTHER" id="PTHR43385">
    <property type="entry name" value="RIBOFLAVIN TRANSPORTER RIBJ"/>
    <property type="match status" value="1"/>
</dbReference>
<dbReference type="PROSITE" id="PS50850">
    <property type="entry name" value="MFS"/>
    <property type="match status" value="1"/>
</dbReference>
<dbReference type="Pfam" id="PF07690">
    <property type="entry name" value="MFS_1"/>
    <property type="match status" value="1"/>
</dbReference>
<proteinExistence type="predicted"/>
<dbReference type="AlphaFoldDB" id="A0A4R7HWI7"/>